<comment type="pathway">
    <text evidence="1">Cell wall biogenesis; peptidoglycan biosynthesis.</text>
</comment>
<organism evidence="15 16">
    <name type="scientific">Thiothrix caldifontis</name>
    <dbReference type="NCBI Taxonomy" id="525918"/>
    <lineage>
        <taxon>Bacteria</taxon>
        <taxon>Pseudomonadati</taxon>
        <taxon>Pseudomonadota</taxon>
        <taxon>Gammaproteobacteria</taxon>
        <taxon>Thiotrichales</taxon>
        <taxon>Thiotrichaceae</taxon>
        <taxon>Thiothrix</taxon>
    </lineage>
</organism>
<keyword evidence="7" id="KW-0808">Transferase</keyword>
<dbReference type="InterPro" id="IPR036950">
    <property type="entry name" value="PBP_transglycosylase"/>
</dbReference>
<evidence type="ECO:0000256" key="4">
    <source>
        <dbReference type="ARBA" id="ARBA00022645"/>
    </source>
</evidence>
<evidence type="ECO:0000256" key="8">
    <source>
        <dbReference type="ARBA" id="ARBA00022801"/>
    </source>
</evidence>
<evidence type="ECO:0000256" key="11">
    <source>
        <dbReference type="ARBA" id="ARBA00049902"/>
    </source>
</evidence>
<evidence type="ECO:0000259" key="14">
    <source>
        <dbReference type="Pfam" id="PF06832"/>
    </source>
</evidence>
<gene>
    <name evidence="15" type="ORF">SAMN05660964_01986</name>
</gene>
<dbReference type="GO" id="GO:0006508">
    <property type="term" value="P:proteolysis"/>
    <property type="evidence" value="ECO:0007669"/>
    <property type="project" value="UniProtKB-KW"/>
</dbReference>
<dbReference type="InterPro" id="IPR009647">
    <property type="entry name" value="PBP_C"/>
</dbReference>
<evidence type="ECO:0000256" key="10">
    <source>
        <dbReference type="ARBA" id="ARBA00044770"/>
    </source>
</evidence>
<keyword evidence="16" id="KW-1185">Reference proteome</keyword>
<dbReference type="GO" id="GO:0009252">
    <property type="term" value="P:peptidoglycan biosynthetic process"/>
    <property type="evidence" value="ECO:0007669"/>
    <property type="project" value="UniProtKB-UniPathway"/>
</dbReference>
<dbReference type="InterPro" id="IPR023346">
    <property type="entry name" value="Lysozyme-like_dom_sf"/>
</dbReference>
<evidence type="ECO:0000256" key="3">
    <source>
        <dbReference type="ARBA" id="ARBA00007739"/>
    </source>
</evidence>
<evidence type="ECO:0000256" key="9">
    <source>
        <dbReference type="ARBA" id="ARBA00023268"/>
    </source>
</evidence>
<dbReference type="EMBL" id="FNQP01000010">
    <property type="protein sequence ID" value="SEA61052.1"/>
    <property type="molecule type" value="Genomic_DNA"/>
</dbReference>
<dbReference type="InterPro" id="IPR050396">
    <property type="entry name" value="Glycosyltr_51/Transpeptidase"/>
</dbReference>
<dbReference type="InterPro" id="IPR001264">
    <property type="entry name" value="Glyco_trans_51"/>
</dbReference>
<evidence type="ECO:0000256" key="7">
    <source>
        <dbReference type="ARBA" id="ARBA00022679"/>
    </source>
</evidence>
<dbReference type="Gene3D" id="1.10.3810.10">
    <property type="entry name" value="Biosynthetic peptidoglycan transglycosylase-like"/>
    <property type="match status" value="1"/>
</dbReference>
<dbReference type="GO" id="GO:0008955">
    <property type="term" value="F:peptidoglycan glycosyltransferase activity"/>
    <property type="evidence" value="ECO:0007669"/>
    <property type="project" value="UniProtKB-EC"/>
</dbReference>
<dbReference type="InterPro" id="IPR001460">
    <property type="entry name" value="PCN-bd_Tpept"/>
</dbReference>
<keyword evidence="8" id="KW-0378">Hydrolase</keyword>
<dbReference type="Proteomes" id="UP000199397">
    <property type="component" value="Unassembled WGS sequence"/>
</dbReference>
<dbReference type="GO" id="GO:0008658">
    <property type="term" value="F:penicillin binding"/>
    <property type="evidence" value="ECO:0007669"/>
    <property type="project" value="InterPro"/>
</dbReference>
<evidence type="ECO:0000259" key="13">
    <source>
        <dbReference type="Pfam" id="PF00912"/>
    </source>
</evidence>
<feature type="domain" description="Penicillin-binding protein transpeptidase" evidence="12">
    <location>
        <begin position="299"/>
        <end position="513"/>
    </location>
</feature>
<dbReference type="OrthoDB" id="9766909at2"/>
<evidence type="ECO:0000259" key="12">
    <source>
        <dbReference type="Pfam" id="PF00905"/>
    </source>
</evidence>
<evidence type="ECO:0000313" key="16">
    <source>
        <dbReference type="Proteomes" id="UP000199397"/>
    </source>
</evidence>
<dbReference type="GO" id="GO:0004180">
    <property type="term" value="F:carboxypeptidase activity"/>
    <property type="evidence" value="ECO:0007669"/>
    <property type="project" value="UniProtKB-KW"/>
</dbReference>
<keyword evidence="4" id="KW-0121">Carboxypeptidase</keyword>
<dbReference type="SUPFAM" id="SSF56601">
    <property type="entry name" value="beta-lactamase/transpeptidase-like"/>
    <property type="match status" value="1"/>
</dbReference>
<dbReference type="UniPathway" id="UPA00219"/>
<dbReference type="InterPro" id="IPR012338">
    <property type="entry name" value="Beta-lactam/transpept-like"/>
</dbReference>
<comment type="similarity">
    <text evidence="3">In the N-terminal section; belongs to the glycosyltransferase 51 family.</text>
</comment>
<dbReference type="Pfam" id="PF00912">
    <property type="entry name" value="Transgly"/>
    <property type="match status" value="1"/>
</dbReference>
<keyword evidence="5" id="KW-0645">Protease</keyword>
<accession>A0A1H4CLW2</accession>
<feature type="domain" description="Penicillin-binding C-terminal" evidence="14">
    <location>
        <begin position="685"/>
        <end position="772"/>
    </location>
</feature>
<comment type="similarity">
    <text evidence="2">In the C-terminal section; belongs to the transpeptidase family.</text>
</comment>
<dbReference type="EC" id="2.4.99.28" evidence="10"/>
<comment type="catalytic activity">
    <reaction evidence="11">
        <text>[GlcNAc-(1-&gt;4)-Mur2Ac(oyl-L-Ala-gamma-D-Glu-L-Lys-D-Ala-D-Ala)](n)-di-trans,octa-cis-undecaprenyl diphosphate + beta-D-GlcNAc-(1-&gt;4)-Mur2Ac(oyl-L-Ala-gamma-D-Glu-L-Lys-D-Ala-D-Ala)-di-trans,octa-cis-undecaprenyl diphosphate = [GlcNAc-(1-&gt;4)-Mur2Ac(oyl-L-Ala-gamma-D-Glu-L-Lys-D-Ala-D-Ala)](n+1)-di-trans,octa-cis-undecaprenyl diphosphate + di-trans,octa-cis-undecaprenyl diphosphate + H(+)</text>
        <dbReference type="Rhea" id="RHEA:23708"/>
        <dbReference type="Rhea" id="RHEA-COMP:9602"/>
        <dbReference type="Rhea" id="RHEA-COMP:9603"/>
        <dbReference type="ChEBI" id="CHEBI:15378"/>
        <dbReference type="ChEBI" id="CHEBI:58405"/>
        <dbReference type="ChEBI" id="CHEBI:60033"/>
        <dbReference type="ChEBI" id="CHEBI:78435"/>
        <dbReference type="EC" id="2.4.99.28"/>
    </reaction>
</comment>
<keyword evidence="9" id="KW-0511">Multifunctional enzyme</keyword>
<dbReference type="Pfam" id="PF06832">
    <property type="entry name" value="BiPBP_C"/>
    <property type="match status" value="1"/>
</dbReference>
<name>A0A1H4CLW2_9GAMM</name>
<evidence type="ECO:0000313" key="15">
    <source>
        <dbReference type="EMBL" id="SEA61052.1"/>
    </source>
</evidence>
<dbReference type="PANTHER" id="PTHR32282">
    <property type="entry name" value="BINDING PROTEIN TRANSPEPTIDASE, PUTATIVE-RELATED"/>
    <property type="match status" value="1"/>
</dbReference>
<sequence length="778" mass="85999">MRRYLIRLGASVLVCLLLFMLADRVWRLPEPERVRSVLILAQDRTPLRAFADNEGVWRYPVTLDEVSPLYVEALLTYEDRWFYQHPGINPFALLRAGWQWLQGGQVISGGSTLTMQVARILDPHERTVAGKIQQMFRALQLEWHYSKAEILTFYLNLAPFGGPIEGVQTASFAWLHKPALALSHAEAALLAVLPQAPSRLRPDRSPELAQRYRDKVLRRMATQGVWSQEIVDDAMLEPVMKLRFQQPLKAPLFAQRMKARAFAAKVSRLQTTLDTNTQWAVDNVLRNRVNSLPEKASIGVLVVENRTGYVRAYAGSANFHDAERFGHVDMVQAVRSPGSTLKPFLYGMALDDGLVHSASLLSDVPLKLNDYAPQNFFRHFSGAVSVAQALQQSLNVPAVDVLQRLTPSVFVARLRNGGVVISFPEQAEPNLSVILGGAGTTLEDLVRGFTALARGGISIKPRFAEDDPLEERRLLSAGAAWIIQEILRSIPPPEGSTNAVGVAWKTGTSYGFRDAWAIGVSDNHTVGVWTGRPDGTPLPGRLGVAAAGPILFDVFRALPNAVDVKARRRPATVIQTDICWPLGESVAQTPVEHCHLRQQAWILDGNIPPTLPHLQQHSWSAGLQTYWVNPVTGLRVTAACNTSERSARQVAQWPLELHPWLANHMLEKIRLPAFDRSCPPGSEYQSGTQLAIRNLDASSQLYLPKDVSGQAIKGVTLDLLAEGGEGQYFWLVNGEPAGVDTKRGGLRHTFTRAGDYELTVFDMAGSVDKVSIRVISQP</sequence>
<dbReference type="AlphaFoldDB" id="A0A1H4CLW2"/>
<dbReference type="Pfam" id="PF00905">
    <property type="entry name" value="Transpeptidase"/>
    <property type="match status" value="1"/>
</dbReference>
<dbReference type="NCBIfam" id="TIGR02073">
    <property type="entry name" value="PBP_1c"/>
    <property type="match status" value="1"/>
</dbReference>
<dbReference type="STRING" id="525918.SAMN05660964_01986"/>
<dbReference type="RefSeq" id="WP_093068107.1">
    <property type="nucleotide sequence ID" value="NZ_FNQP01000010.1"/>
</dbReference>
<dbReference type="PANTHER" id="PTHR32282:SF15">
    <property type="entry name" value="PENICILLIN-BINDING PROTEIN 1C"/>
    <property type="match status" value="1"/>
</dbReference>
<evidence type="ECO:0000256" key="1">
    <source>
        <dbReference type="ARBA" id="ARBA00004752"/>
    </source>
</evidence>
<evidence type="ECO:0000256" key="5">
    <source>
        <dbReference type="ARBA" id="ARBA00022670"/>
    </source>
</evidence>
<dbReference type="InterPro" id="IPR011815">
    <property type="entry name" value="PBP_1c"/>
</dbReference>
<dbReference type="SUPFAM" id="SSF53955">
    <property type="entry name" value="Lysozyme-like"/>
    <property type="match status" value="1"/>
</dbReference>
<protein>
    <recommendedName>
        <fullName evidence="10">peptidoglycan glycosyltransferase</fullName>
        <ecNumber evidence="10">2.4.99.28</ecNumber>
    </recommendedName>
</protein>
<feature type="domain" description="Glycosyl transferase family 51" evidence="13">
    <location>
        <begin position="54"/>
        <end position="220"/>
    </location>
</feature>
<keyword evidence="6" id="KW-0328">Glycosyltransferase</keyword>
<evidence type="ECO:0000256" key="6">
    <source>
        <dbReference type="ARBA" id="ARBA00022676"/>
    </source>
</evidence>
<proteinExistence type="inferred from homology"/>
<dbReference type="GO" id="GO:0030288">
    <property type="term" value="C:outer membrane-bounded periplasmic space"/>
    <property type="evidence" value="ECO:0007669"/>
    <property type="project" value="TreeGrafter"/>
</dbReference>
<dbReference type="Gene3D" id="3.40.710.10">
    <property type="entry name" value="DD-peptidase/beta-lactamase superfamily"/>
    <property type="match status" value="1"/>
</dbReference>
<evidence type="ECO:0000256" key="2">
    <source>
        <dbReference type="ARBA" id="ARBA00007090"/>
    </source>
</evidence>
<reference evidence="15 16" key="1">
    <citation type="submission" date="2016-10" db="EMBL/GenBank/DDBJ databases">
        <authorList>
            <person name="de Groot N.N."/>
        </authorList>
    </citation>
    <scope>NUCLEOTIDE SEQUENCE [LARGE SCALE GENOMIC DNA]</scope>
    <source>
        <strain evidence="15 16">DSM 21228</strain>
    </source>
</reference>